<sequence length="108" mass="11692">MRVKWRLDIWKLIVIGTVDIQNFLPQPSQVDAAGEDAVGKVFALVNILSGLIGVLAFLSLIAAGYLYIASCGDEKKVEDAKKLTGAAIAAIILVVLAKMITEFLLYAW</sequence>
<dbReference type="OrthoDB" id="9789034at2"/>
<dbReference type="Pfam" id="PF18895">
    <property type="entry name" value="T4SS_pilin"/>
    <property type="match status" value="1"/>
</dbReference>
<gene>
    <name evidence="2" type="ORF">SAMN00808754_1466</name>
</gene>
<dbReference type="RefSeq" id="WP_084665082.1">
    <property type="nucleotide sequence ID" value="NZ_LT838272.1"/>
</dbReference>
<keyword evidence="3" id="KW-1185">Reference proteome</keyword>
<accession>A0A1W1VTZ0</accession>
<evidence type="ECO:0000256" key="1">
    <source>
        <dbReference type="SAM" id="Phobius"/>
    </source>
</evidence>
<evidence type="ECO:0000313" key="3">
    <source>
        <dbReference type="Proteomes" id="UP000192569"/>
    </source>
</evidence>
<dbReference type="Proteomes" id="UP000192569">
    <property type="component" value="Chromosome I"/>
</dbReference>
<dbReference type="STRING" id="698762.SAMN00808754_1466"/>
<keyword evidence="1" id="KW-1133">Transmembrane helix</keyword>
<feature type="transmembrane region" description="Helical" evidence="1">
    <location>
        <begin position="88"/>
        <end position="107"/>
    </location>
</feature>
<name>A0A1W1VTZ0_9FIRM</name>
<feature type="transmembrane region" description="Helical" evidence="1">
    <location>
        <begin position="41"/>
        <end position="68"/>
    </location>
</feature>
<dbReference type="EMBL" id="LT838272">
    <property type="protein sequence ID" value="SMB96364.1"/>
    <property type="molecule type" value="Genomic_DNA"/>
</dbReference>
<evidence type="ECO:0000313" key="2">
    <source>
        <dbReference type="EMBL" id="SMB96364.1"/>
    </source>
</evidence>
<protein>
    <recommendedName>
        <fullName evidence="4">TrbC/VIRB2 family protein</fullName>
    </recommendedName>
</protein>
<dbReference type="AlphaFoldDB" id="A0A1W1VTZ0"/>
<organism evidence="2 3">
    <name type="scientific">Thermanaeromonas toyohensis ToBE</name>
    <dbReference type="NCBI Taxonomy" id="698762"/>
    <lineage>
        <taxon>Bacteria</taxon>
        <taxon>Bacillati</taxon>
        <taxon>Bacillota</taxon>
        <taxon>Clostridia</taxon>
        <taxon>Neomoorellales</taxon>
        <taxon>Neomoorellaceae</taxon>
        <taxon>Thermanaeromonas</taxon>
    </lineage>
</organism>
<proteinExistence type="predicted"/>
<keyword evidence="1" id="KW-0472">Membrane</keyword>
<dbReference type="InterPro" id="IPR043993">
    <property type="entry name" value="T4SS_pilin"/>
</dbReference>
<reference evidence="2 3" key="1">
    <citation type="submission" date="2017-04" db="EMBL/GenBank/DDBJ databases">
        <authorList>
            <person name="Afonso C.L."/>
            <person name="Miller P.J."/>
            <person name="Scott M.A."/>
            <person name="Spackman E."/>
            <person name="Goraichik I."/>
            <person name="Dimitrov K.M."/>
            <person name="Suarez D.L."/>
            <person name="Swayne D.E."/>
        </authorList>
    </citation>
    <scope>NUCLEOTIDE SEQUENCE [LARGE SCALE GENOMIC DNA]</scope>
    <source>
        <strain evidence="2 3">ToBE</strain>
    </source>
</reference>
<evidence type="ECO:0008006" key="4">
    <source>
        <dbReference type="Google" id="ProtNLM"/>
    </source>
</evidence>
<keyword evidence="1" id="KW-0812">Transmembrane</keyword>